<accession>A0A5C6TG24</accession>
<reference evidence="1 2" key="1">
    <citation type="submission" date="2019-07" db="EMBL/GenBank/DDBJ databases">
        <title>The First High-Quality Draft Genome Sequence of the Causal Agent of the Current Panama Disease Epidemic.</title>
        <authorList>
            <person name="Warmington R.J."/>
            <person name="Kay W."/>
            <person name="Jeffries A."/>
            <person name="Bebber D."/>
            <person name="Moore K."/>
            <person name="Studholme D.J."/>
        </authorList>
    </citation>
    <scope>NUCLEOTIDE SEQUENCE [LARGE SCALE GENOMIC DNA]</scope>
    <source>
        <strain evidence="1 2">TR4</strain>
    </source>
</reference>
<dbReference type="Proteomes" id="UP000321331">
    <property type="component" value="Unassembled WGS sequence"/>
</dbReference>
<proteinExistence type="predicted"/>
<organism evidence="1 2">
    <name type="scientific">Fusarium oxysporum f. sp. cubense</name>
    <dbReference type="NCBI Taxonomy" id="61366"/>
    <lineage>
        <taxon>Eukaryota</taxon>
        <taxon>Fungi</taxon>
        <taxon>Dikarya</taxon>
        <taxon>Ascomycota</taxon>
        <taxon>Pezizomycotina</taxon>
        <taxon>Sordariomycetes</taxon>
        <taxon>Hypocreomycetidae</taxon>
        <taxon>Hypocreales</taxon>
        <taxon>Nectriaceae</taxon>
        <taxon>Fusarium</taxon>
        <taxon>Fusarium oxysporum species complex</taxon>
    </lineage>
</organism>
<dbReference type="EMBL" id="VMNF01000004">
    <property type="protein sequence ID" value="TXC09532.1"/>
    <property type="molecule type" value="Genomic_DNA"/>
</dbReference>
<evidence type="ECO:0000313" key="1">
    <source>
        <dbReference type="EMBL" id="TXC09532.1"/>
    </source>
</evidence>
<evidence type="ECO:0000313" key="2">
    <source>
        <dbReference type="Proteomes" id="UP000321331"/>
    </source>
</evidence>
<protein>
    <submittedName>
        <fullName evidence="1">Uncharacterized protein</fullName>
    </submittedName>
</protein>
<comment type="caution">
    <text evidence="1">The sequence shown here is derived from an EMBL/GenBank/DDBJ whole genome shotgun (WGS) entry which is preliminary data.</text>
</comment>
<sequence length="50" mass="6023">MKFKAIASLFGHHDLNSCLRFCPAKSVSRERMRKHNRIFLSFLINQCHWF</sequence>
<gene>
    <name evidence="1" type="ORF">FocTR4_00005478</name>
</gene>
<name>A0A5C6TG24_FUSOC</name>
<dbReference type="AlphaFoldDB" id="A0A5C6TG24"/>